<evidence type="ECO:0000256" key="2">
    <source>
        <dbReference type="ARBA" id="ARBA00022748"/>
    </source>
</evidence>
<evidence type="ECO:0000256" key="1">
    <source>
        <dbReference type="ARBA" id="ARBA00009186"/>
    </source>
</evidence>
<evidence type="ECO:0000259" key="5">
    <source>
        <dbReference type="Pfam" id="PF16327"/>
    </source>
</evidence>
<dbReference type="PRINTS" id="PR01410">
    <property type="entry name" value="CCBIOGENESIS"/>
</dbReference>
<feature type="transmembrane region" description="Helical" evidence="3">
    <location>
        <begin position="521"/>
        <end position="541"/>
    </location>
</feature>
<dbReference type="AlphaFoldDB" id="A0A098LKS1"/>
<feature type="transmembrane region" description="Helical" evidence="3">
    <location>
        <begin position="337"/>
        <end position="358"/>
    </location>
</feature>
<keyword evidence="2" id="KW-0201">Cytochrome c-type biogenesis</keyword>
<organism evidence="6 7">
    <name type="scientific">Sporocytophaga myxococcoides</name>
    <dbReference type="NCBI Taxonomy" id="153721"/>
    <lineage>
        <taxon>Bacteria</taxon>
        <taxon>Pseudomonadati</taxon>
        <taxon>Bacteroidota</taxon>
        <taxon>Cytophagia</taxon>
        <taxon>Cytophagales</taxon>
        <taxon>Cytophagaceae</taxon>
        <taxon>Sporocytophaga</taxon>
    </lineage>
</organism>
<keyword evidence="3" id="KW-1133">Transmembrane helix</keyword>
<feature type="transmembrane region" description="Helical" evidence="3">
    <location>
        <begin position="275"/>
        <end position="291"/>
    </location>
</feature>
<dbReference type="InterPro" id="IPR032523">
    <property type="entry name" value="CcmF_C"/>
</dbReference>
<feature type="transmembrane region" description="Helical" evidence="3">
    <location>
        <begin position="234"/>
        <end position="255"/>
    </location>
</feature>
<dbReference type="Proteomes" id="UP000030185">
    <property type="component" value="Unassembled WGS sequence"/>
</dbReference>
<feature type="transmembrane region" description="Helical" evidence="3">
    <location>
        <begin position="103"/>
        <end position="121"/>
    </location>
</feature>
<feature type="transmembrane region" description="Helical" evidence="3">
    <location>
        <begin position="49"/>
        <end position="73"/>
    </location>
</feature>
<dbReference type="RefSeq" id="WP_045469261.1">
    <property type="nucleotide sequence ID" value="NZ_BBLT01000014.1"/>
</dbReference>
<dbReference type="GO" id="GO:0015232">
    <property type="term" value="F:heme transmembrane transporter activity"/>
    <property type="evidence" value="ECO:0007669"/>
    <property type="project" value="InterPro"/>
</dbReference>
<dbReference type="InterPro" id="IPR002541">
    <property type="entry name" value="Cyt_c_assembly"/>
</dbReference>
<gene>
    <name evidence="6" type="ORF">MYP_4795</name>
</gene>
<feature type="transmembrane region" description="Helical" evidence="3">
    <location>
        <begin position="128"/>
        <end position="148"/>
    </location>
</feature>
<feature type="transmembrane region" description="Helical" evidence="3">
    <location>
        <begin position="487"/>
        <end position="509"/>
    </location>
</feature>
<feature type="transmembrane region" description="Helical" evidence="3">
    <location>
        <begin position="429"/>
        <end position="449"/>
    </location>
</feature>
<dbReference type="Pfam" id="PF01578">
    <property type="entry name" value="Cytochrom_C_asm"/>
    <property type="match status" value="1"/>
</dbReference>
<dbReference type="Pfam" id="PF16327">
    <property type="entry name" value="CcmF_C"/>
    <property type="match status" value="1"/>
</dbReference>
<reference evidence="6 7" key="1">
    <citation type="submission" date="2014-09" db="EMBL/GenBank/DDBJ databases">
        <title>Sporocytophaga myxococcoides PG-01 genome sequencing.</title>
        <authorList>
            <person name="Liu L."/>
            <person name="Gao P.J."/>
            <person name="Chen G.J."/>
            <person name="Wang L.S."/>
        </authorList>
    </citation>
    <scope>NUCLEOTIDE SEQUENCE [LARGE SCALE GENOMIC DNA]</scope>
    <source>
        <strain evidence="6 7">PG-01</strain>
    </source>
</reference>
<feature type="transmembrane region" description="Helical" evidence="3">
    <location>
        <begin position="461"/>
        <end position="481"/>
    </location>
</feature>
<evidence type="ECO:0000259" key="4">
    <source>
        <dbReference type="Pfam" id="PF01578"/>
    </source>
</evidence>
<name>A0A098LKS1_9BACT</name>
<sequence length="851" mass="96644">MREYLGDIGHLCVIISFIFSILATISFGKSTVSVDLAKKDSWIRFARGIFFIHSLAVFGVVAALFTIISQHYYEYHYAWSHSSNNLPSEYMISCFWEGQEGSFLLWTFWNVLLGLILIKVNKTWEAPVMAIFCLVQLFLCSMILGIVIPGLDFKIGSSPFILLKDYMGDIPVYQNNPNFIPEDGTGLNPLLQNYWMVIHPPTLFLGFAATLVPFAYCMAGLWQGRYKEWIRPAFPWALFAASSLGIGILMGAYWAYETLNFGGYWNWDPVENAVYVPWLILVAGIHTMLIFKNSNKSLQASVILITAQFLLILYSTFLTRSGVLGDSSVHSFTDLGLSGQLLLFLFALIIIAVIFISVRWKKLGGEENEEVSVYSREFWIFIGVVVFCLAAFQVLYTTSIPVYNKFLGWVGIESNIAPPADQIEHYTKFQIWAGILIALLSAIGQFFWWKKMDSKKLWEEMSIPAILTLLISSALICLTMLNKIDITPTYILLFTTALFSVISNISIFFKIVKNNYKLTGGAIAHIGVALMLFGILFSSGYSKIISLNTTGLIYSKEAGDDFNRDNILLWRNEWKEMNDYKLKFIGPRLEAKGFPGYIKKEHLILLDDQYKALAKKAIEHKGEKYFNKGDTIEIYPENTYYEVLIAKANGDTFTLYPRAQVNPTMGLLASPGIEHFYDKDLYAHVSSIPSPDEEKEWSPTEEYTIKPGDTVFINDYVTILNEVERVKYVPGMPLTQEDAAVMAHFHVLDREKNHSIHPIYIIKVKEGLAGQIPDVNEDLGIKISFLNIDPAKEEFTFAVNTTQKDYIILKAIEKPFINILWIGTLVLVAGLLLAMIRRYQEFAKMRDKNTE</sequence>
<comment type="caution">
    <text evidence="6">The sequence shown here is derived from an EMBL/GenBank/DDBJ whole genome shotgun (WGS) entry which is preliminary data.</text>
</comment>
<dbReference type="GO" id="GO:0017004">
    <property type="term" value="P:cytochrome complex assembly"/>
    <property type="evidence" value="ECO:0007669"/>
    <property type="project" value="UniProtKB-KW"/>
</dbReference>
<feature type="transmembrane region" description="Helical" evidence="3">
    <location>
        <begin position="6"/>
        <end position="28"/>
    </location>
</feature>
<dbReference type="EMBL" id="BBLT01000014">
    <property type="protein sequence ID" value="GAL87565.1"/>
    <property type="molecule type" value="Genomic_DNA"/>
</dbReference>
<dbReference type="GO" id="GO:0016020">
    <property type="term" value="C:membrane"/>
    <property type="evidence" value="ECO:0007669"/>
    <property type="project" value="InterPro"/>
</dbReference>
<keyword evidence="7" id="KW-1185">Reference proteome</keyword>
<dbReference type="InterPro" id="IPR003567">
    <property type="entry name" value="Cyt_c_biogenesis"/>
</dbReference>
<feature type="transmembrane region" description="Helical" evidence="3">
    <location>
        <begin position="378"/>
        <end position="396"/>
    </location>
</feature>
<accession>A0A098LKS1</accession>
<evidence type="ECO:0000313" key="6">
    <source>
        <dbReference type="EMBL" id="GAL87565.1"/>
    </source>
</evidence>
<dbReference type="GO" id="GO:0020037">
    <property type="term" value="F:heme binding"/>
    <property type="evidence" value="ECO:0007669"/>
    <property type="project" value="InterPro"/>
</dbReference>
<proteinExistence type="inferred from homology"/>
<keyword evidence="3" id="KW-0472">Membrane</keyword>
<dbReference type="eggNOG" id="COG1138">
    <property type="taxonomic scope" value="Bacteria"/>
</dbReference>
<dbReference type="OrthoDB" id="9761451at2"/>
<dbReference type="PANTHER" id="PTHR43653">
    <property type="entry name" value="CYTOCHROME C ASSEMBLY PROTEIN-RELATED"/>
    <property type="match status" value="1"/>
</dbReference>
<feature type="domain" description="Cytochrome c assembly protein" evidence="4">
    <location>
        <begin position="99"/>
        <end position="321"/>
    </location>
</feature>
<protein>
    <submittedName>
        <fullName evidence="6">Cytochrome c-type biogenesis protein</fullName>
    </submittedName>
</protein>
<comment type="similarity">
    <text evidence="1">Belongs to the CcmF/CycK/Ccl1/NrfE/CcsA family.</text>
</comment>
<feature type="transmembrane region" description="Helical" evidence="3">
    <location>
        <begin position="298"/>
        <end position="317"/>
    </location>
</feature>
<feature type="domain" description="Cytochrome c-type biogenesis protein CcmF C-terminal" evidence="5">
    <location>
        <begin position="342"/>
        <end position="543"/>
    </location>
</feature>
<feature type="transmembrane region" description="Helical" evidence="3">
    <location>
        <begin position="203"/>
        <end position="222"/>
    </location>
</feature>
<evidence type="ECO:0000313" key="7">
    <source>
        <dbReference type="Proteomes" id="UP000030185"/>
    </source>
</evidence>
<evidence type="ECO:0000256" key="3">
    <source>
        <dbReference type="SAM" id="Phobius"/>
    </source>
</evidence>
<dbReference type="PANTHER" id="PTHR43653:SF1">
    <property type="entry name" value="CYTOCHROME C-TYPE BIOGENESIS PROTEIN CCMF"/>
    <property type="match status" value="1"/>
</dbReference>
<feature type="transmembrane region" description="Helical" evidence="3">
    <location>
        <begin position="816"/>
        <end position="836"/>
    </location>
</feature>
<keyword evidence="3" id="KW-0812">Transmembrane</keyword>
<dbReference type="STRING" id="153721.MYP_4795"/>